<feature type="compositionally biased region" description="Low complexity" evidence="1">
    <location>
        <begin position="186"/>
        <end position="195"/>
    </location>
</feature>
<reference evidence="2" key="1">
    <citation type="submission" date="2023-10" db="EMBL/GenBank/DDBJ databases">
        <authorList>
            <person name="Chen Y."/>
            <person name="Shah S."/>
            <person name="Dougan E. K."/>
            <person name="Thang M."/>
            <person name="Chan C."/>
        </authorList>
    </citation>
    <scope>NUCLEOTIDE SEQUENCE [LARGE SCALE GENOMIC DNA]</scope>
</reference>
<feature type="compositionally biased region" description="Low complexity" evidence="1">
    <location>
        <begin position="853"/>
        <end position="871"/>
    </location>
</feature>
<feature type="compositionally biased region" description="Basic and acidic residues" evidence="1">
    <location>
        <begin position="876"/>
        <end position="889"/>
    </location>
</feature>
<dbReference type="EMBL" id="CAUYUJ010019441">
    <property type="protein sequence ID" value="CAK0891197.1"/>
    <property type="molecule type" value="Genomic_DNA"/>
</dbReference>
<feature type="compositionally biased region" description="Basic and acidic residues" evidence="1">
    <location>
        <begin position="797"/>
        <end position="820"/>
    </location>
</feature>
<feature type="non-terminal residue" evidence="2">
    <location>
        <position position="1"/>
    </location>
</feature>
<feature type="compositionally biased region" description="Low complexity" evidence="1">
    <location>
        <begin position="47"/>
        <end position="56"/>
    </location>
</feature>
<dbReference type="Proteomes" id="UP001189429">
    <property type="component" value="Unassembled WGS sequence"/>
</dbReference>
<feature type="compositionally biased region" description="Low complexity" evidence="1">
    <location>
        <begin position="234"/>
        <end position="252"/>
    </location>
</feature>
<feature type="compositionally biased region" description="Low complexity" evidence="1">
    <location>
        <begin position="913"/>
        <end position="924"/>
    </location>
</feature>
<protein>
    <submittedName>
        <fullName evidence="2">Uncharacterized protein</fullName>
    </submittedName>
</protein>
<evidence type="ECO:0000313" key="2">
    <source>
        <dbReference type="EMBL" id="CAK0891197.1"/>
    </source>
</evidence>
<feature type="compositionally biased region" description="Basic and acidic residues" evidence="1">
    <location>
        <begin position="1"/>
        <end position="12"/>
    </location>
</feature>
<feature type="compositionally biased region" description="Basic and acidic residues" evidence="1">
    <location>
        <begin position="254"/>
        <end position="264"/>
    </location>
</feature>
<keyword evidence="3" id="KW-1185">Reference proteome</keyword>
<evidence type="ECO:0000256" key="1">
    <source>
        <dbReference type="SAM" id="MobiDB-lite"/>
    </source>
</evidence>
<name>A0ABN9WWD3_9DINO</name>
<feature type="compositionally biased region" description="Polar residues" evidence="1">
    <location>
        <begin position="973"/>
        <end position="984"/>
    </location>
</feature>
<proteinExistence type="predicted"/>
<feature type="compositionally biased region" description="Low complexity" evidence="1">
    <location>
        <begin position="781"/>
        <end position="796"/>
    </location>
</feature>
<feature type="compositionally biased region" description="Low complexity" evidence="1">
    <location>
        <begin position="70"/>
        <end position="79"/>
    </location>
</feature>
<gene>
    <name evidence="2" type="ORF">PCOR1329_LOCUS71211</name>
</gene>
<organism evidence="2 3">
    <name type="scientific">Prorocentrum cordatum</name>
    <dbReference type="NCBI Taxonomy" id="2364126"/>
    <lineage>
        <taxon>Eukaryota</taxon>
        <taxon>Sar</taxon>
        <taxon>Alveolata</taxon>
        <taxon>Dinophyceae</taxon>
        <taxon>Prorocentrales</taxon>
        <taxon>Prorocentraceae</taxon>
        <taxon>Prorocentrum</taxon>
    </lineage>
</organism>
<feature type="region of interest" description="Disordered" evidence="1">
    <location>
        <begin position="1"/>
        <end position="29"/>
    </location>
</feature>
<feature type="region of interest" description="Disordered" evidence="1">
    <location>
        <begin position="966"/>
        <end position="991"/>
    </location>
</feature>
<feature type="region of interest" description="Disordered" evidence="1">
    <location>
        <begin position="725"/>
        <end position="934"/>
    </location>
</feature>
<feature type="compositionally biased region" description="Low complexity" evidence="1">
    <location>
        <begin position="828"/>
        <end position="844"/>
    </location>
</feature>
<accession>A0ABN9WWD3</accession>
<sequence>ASEEGAQPREAGRCNPRRGVPCAPRPAPRRRLGLRLRCRPCGRPEDAAVAPGAPARGADRRCCQGRRRAAAQVPAGRLVLGRRRTGEGRGPRRGGRRGGGGPSPSALRDPQSTGEARALGCRGGGARPWCGDDAGGQGGARPAAGPRRDPPQHAACQGPPRSRDGRLRGRGAARRPDPPAGPGPRPGAQREPGARGLRRGPSGQRWRPRPVRRGGCPRQAAEAAAQSRGGRGSELGLRAAPGAGWAHAGARSRAAREDARDLRGPRVPGPADAALPAAEGRPLQHQGHRLPVRRGLQAARDRGRLPRRRAGLRPDVPCRPPAGLRSHGRPRDSAQIEYLLWVPLGSWFGLARRAGAAELGLPGARGLAKALHGRCRRPEVLAQLRQATAADELGGTAAPASARRAPLPRALRSWHGLGRHGELDPEELKRQVWWGATADVMVEFGFDWDVAGYQQMCAALARYRDDAVVHYALASVERIFSWPSGTLFSGEGEYEAAPATNAAAAVCMRGSTVRVLVRHALNKTEICIAVAATSTMRDVRQAVACQLGRSDVVEAGRLVRPTGRAFVSYRDGEPLGRRRRLLFLGPDLAAARPPAVAVLPLQRAQHLMQELARICSGADFQRQVDAAHRSRRDEPTIKKIKGFLFVAECGKALESVGISGDRAGFCLMFGAVYELRSDPQVASLAREVEGSLRVKPGSWLCFPEAEGSESRELLAQEALVLARGTSAWSDPPSTRSRARARDPGRRCGPGDAVADGPRVLAGPPQRSARAVDREGARTSPRGGTARPAGAGAVAAEHMARAEARRPGEAGPERRSARPRVEAGGGPGEPQAAAAATSQPWAAGAKGELREPRGQAPRGQRAGAGAESPAGGALDGRSQRADERGRHDCADSPVGRGGATGVGSDGEGFERILSGSADSIDSSGAGRKGHRAGHDVPLWEGFAPVERLPRARERALQGWLLLSEDAQDAVPQADSGSGSRAASESTDSDLEEASRVIQEVTGQLVGLAEQLVVSPARQKREILARKRELVNSARYQAALRCIAQPQDSRSSAQLCDAAVAVTRKQLPRPKEGSDG</sequence>
<comment type="caution">
    <text evidence="2">The sequence shown here is derived from an EMBL/GenBank/DDBJ whole genome shotgun (WGS) entry which is preliminary data.</text>
</comment>
<feature type="compositionally biased region" description="Gly residues" evidence="1">
    <location>
        <begin position="894"/>
        <end position="905"/>
    </location>
</feature>
<feature type="region of interest" description="Disordered" evidence="1">
    <location>
        <begin position="41"/>
        <end position="329"/>
    </location>
</feature>
<evidence type="ECO:0000313" key="3">
    <source>
        <dbReference type="Proteomes" id="UP001189429"/>
    </source>
</evidence>